<proteinExistence type="predicted"/>
<protein>
    <submittedName>
        <fullName evidence="1">Uncharacterized protein</fullName>
    </submittedName>
</protein>
<evidence type="ECO:0000313" key="1">
    <source>
        <dbReference type="EMBL" id="KAK8993353.1"/>
    </source>
</evidence>
<evidence type="ECO:0000313" key="2">
    <source>
        <dbReference type="Proteomes" id="UP001396334"/>
    </source>
</evidence>
<organism evidence="1 2">
    <name type="scientific">Hibiscus sabdariffa</name>
    <name type="common">roselle</name>
    <dbReference type="NCBI Taxonomy" id="183260"/>
    <lineage>
        <taxon>Eukaryota</taxon>
        <taxon>Viridiplantae</taxon>
        <taxon>Streptophyta</taxon>
        <taxon>Embryophyta</taxon>
        <taxon>Tracheophyta</taxon>
        <taxon>Spermatophyta</taxon>
        <taxon>Magnoliopsida</taxon>
        <taxon>eudicotyledons</taxon>
        <taxon>Gunneridae</taxon>
        <taxon>Pentapetalae</taxon>
        <taxon>rosids</taxon>
        <taxon>malvids</taxon>
        <taxon>Malvales</taxon>
        <taxon>Malvaceae</taxon>
        <taxon>Malvoideae</taxon>
        <taxon>Hibiscus</taxon>
    </lineage>
</organism>
<dbReference type="Proteomes" id="UP001396334">
    <property type="component" value="Unassembled WGS sequence"/>
</dbReference>
<reference evidence="1 2" key="1">
    <citation type="journal article" date="2024" name="G3 (Bethesda)">
        <title>Genome assembly of Hibiscus sabdariffa L. provides insights into metabolisms of medicinal natural products.</title>
        <authorList>
            <person name="Kim T."/>
        </authorList>
    </citation>
    <scope>NUCLEOTIDE SEQUENCE [LARGE SCALE GENOMIC DNA]</scope>
    <source>
        <strain evidence="1">TK-2024</strain>
        <tissue evidence="1">Old leaves</tissue>
    </source>
</reference>
<keyword evidence="2" id="KW-1185">Reference proteome</keyword>
<gene>
    <name evidence="1" type="ORF">V6N11_033454</name>
</gene>
<sequence length="140" mass="15149">MQTVKLSVENYILASLEGDNDVGLDGLEGTSMDVEGREMRSSEGICMAIFGNNNNKEGTWSKVGNIVWDAEGGISGIGVAIVAKGSRKAGKKVSYADIVTDKLKEILTEVSLYDELDVELLEYEFTIDGSGAYPMIKFLN</sequence>
<name>A0ABR2PY40_9ROSI</name>
<dbReference type="EMBL" id="JBBPBN010000049">
    <property type="protein sequence ID" value="KAK8993353.1"/>
    <property type="molecule type" value="Genomic_DNA"/>
</dbReference>
<accession>A0ABR2PY40</accession>
<comment type="caution">
    <text evidence="1">The sequence shown here is derived from an EMBL/GenBank/DDBJ whole genome shotgun (WGS) entry which is preliminary data.</text>
</comment>